<feature type="signal peptide" evidence="1">
    <location>
        <begin position="1"/>
        <end position="28"/>
    </location>
</feature>
<accession>A0A4D7B2F8</accession>
<dbReference type="InterPro" id="IPR014044">
    <property type="entry name" value="CAP_dom"/>
</dbReference>
<evidence type="ECO:0000256" key="1">
    <source>
        <dbReference type="SAM" id="SignalP"/>
    </source>
</evidence>
<proteinExistence type="predicted"/>
<dbReference type="Proteomes" id="UP000298781">
    <property type="component" value="Chromosome"/>
</dbReference>
<dbReference type="PANTHER" id="PTHR31157:SF1">
    <property type="entry name" value="SCP DOMAIN-CONTAINING PROTEIN"/>
    <property type="match status" value="1"/>
</dbReference>
<gene>
    <name evidence="3" type="ORF">E8M01_29070</name>
</gene>
<dbReference type="CDD" id="cd05379">
    <property type="entry name" value="CAP_bacterial"/>
    <property type="match status" value="1"/>
</dbReference>
<reference evidence="3 4" key="1">
    <citation type="submission" date="2019-04" db="EMBL/GenBank/DDBJ databases">
        <title>Phreatobacter aquaticus sp. nov.</title>
        <authorList>
            <person name="Choi A."/>
        </authorList>
    </citation>
    <scope>NUCLEOTIDE SEQUENCE [LARGE SCALE GENOMIC DNA]</scope>
    <source>
        <strain evidence="3 4">KCTC 52518</strain>
    </source>
</reference>
<dbReference type="KEGG" id="pstg:E8M01_29070"/>
<organism evidence="3 4">
    <name type="scientific">Phreatobacter stygius</name>
    <dbReference type="NCBI Taxonomy" id="1940610"/>
    <lineage>
        <taxon>Bacteria</taxon>
        <taxon>Pseudomonadati</taxon>
        <taxon>Pseudomonadota</taxon>
        <taxon>Alphaproteobacteria</taxon>
        <taxon>Hyphomicrobiales</taxon>
        <taxon>Phreatobacteraceae</taxon>
        <taxon>Phreatobacter</taxon>
    </lineage>
</organism>
<dbReference type="InterPro" id="IPR035940">
    <property type="entry name" value="CAP_sf"/>
</dbReference>
<feature type="domain" description="SCP" evidence="2">
    <location>
        <begin position="62"/>
        <end position="171"/>
    </location>
</feature>
<keyword evidence="4" id="KW-1185">Reference proteome</keyword>
<evidence type="ECO:0000313" key="4">
    <source>
        <dbReference type="Proteomes" id="UP000298781"/>
    </source>
</evidence>
<dbReference type="Gene3D" id="3.40.33.10">
    <property type="entry name" value="CAP"/>
    <property type="match status" value="1"/>
</dbReference>
<evidence type="ECO:0000313" key="3">
    <source>
        <dbReference type="EMBL" id="QCI67929.1"/>
    </source>
</evidence>
<sequence length="175" mass="18527">MAFPAFSPPVLRSGNLPMAFRFIVPALAASLFGLPVAAQAAAPTRQASTQQAPTREAASAIQMINAYRAASWMGPLRLDPKLNAAAAEQSRAMAAAGTLSHDLGGGFQARMRRHGIGDSAENIGYGYSSAAEAVAGWRASYAHNANMLNRLMTRAGFARAVGPDRRPFWTLVLAR</sequence>
<dbReference type="PANTHER" id="PTHR31157">
    <property type="entry name" value="SCP DOMAIN-CONTAINING PROTEIN"/>
    <property type="match status" value="1"/>
</dbReference>
<feature type="chain" id="PRO_5021015245" evidence="1">
    <location>
        <begin position="29"/>
        <end position="175"/>
    </location>
</feature>
<keyword evidence="1" id="KW-0732">Signal</keyword>
<dbReference type="SUPFAM" id="SSF55797">
    <property type="entry name" value="PR-1-like"/>
    <property type="match status" value="1"/>
</dbReference>
<dbReference type="OrthoDB" id="9811255at2"/>
<evidence type="ECO:0000259" key="2">
    <source>
        <dbReference type="Pfam" id="PF00188"/>
    </source>
</evidence>
<dbReference type="Pfam" id="PF00188">
    <property type="entry name" value="CAP"/>
    <property type="match status" value="1"/>
</dbReference>
<dbReference type="AlphaFoldDB" id="A0A4D7B2F8"/>
<dbReference type="EMBL" id="CP039690">
    <property type="protein sequence ID" value="QCI67929.1"/>
    <property type="molecule type" value="Genomic_DNA"/>
</dbReference>
<protein>
    <submittedName>
        <fullName evidence="3">CAP domain-containing protein</fullName>
    </submittedName>
</protein>
<name>A0A4D7B2F8_9HYPH</name>